<sequence length="205" mass="24036">MFIAMNRFRVNPERVEEFEQIWLERETHLQGLPGFIEFHMLRGPEKEDHVLYASHTVWRSREDFEAWTHSEAFRAAHANAGQSRREGLYLGPPTFEGFEVIQTINNEDNDMSNKEAYEQKLQAKLDEWQAEIDKLRAQAKGAEADARLENEKEAERLEAKREELRQKLDELRNSSDEAWNDIKAGAERAWASLSESLEKARSRFK</sequence>
<organism evidence="3 4">
    <name type="scientific">Halomonas daqiaonensis</name>
    <dbReference type="NCBI Taxonomy" id="650850"/>
    <lineage>
        <taxon>Bacteria</taxon>
        <taxon>Pseudomonadati</taxon>
        <taxon>Pseudomonadota</taxon>
        <taxon>Gammaproteobacteria</taxon>
        <taxon>Oceanospirillales</taxon>
        <taxon>Halomonadaceae</taxon>
        <taxon>Halomonas</taxon>
    </lineage>
</organism>
<dbReference type="PANTHER" id="PTHR34474:SF2">
    <property type="entry name" value="SIGNAL TRANSDUCTION PROTEIN TRAP"/>
    <property type="match status" value="1"/>
</dbReference>
<dbReference type="InterPro" id="IPR011008">
    <property type="entry name" value="Dimeric_a/b-barrel"/>
</dbReference>
<accession>A0A1H7QNS0</accession>
<keyword evidence="3" id="KW-0560">Oxidoreductase</keyword>
<dbReference type="Gene3D" id="3.30.70.100">
    <property type="match status" value="1"/>
</dbReference>
<name>A0A1H7QNS0_9GAMM</name>
<keyword evidence="3" id="KW-0503">Monooxygenase</keyword>
<dbReference type="PROSITE" id="PS51725">
    <property type="entry name" value="ABM"/>
    <property type="match status" value="1"/>
</dbReference>
<keyword evidence="4" id="KW-1185">Reference proteome</keyword>
<reference evidence="4" key="1">
    <citation type="submission" date="2016-10" db="EMBL/GenBank/DDBJ databases">
        <authorList>
            <person name="Varghese N."/>
            <person name="Submissions S."/>
        </authorList>
    </citation>
    <scope>NUCLEOTIDE SEQUENCE [LARGE SCALE GENOMIC DNA]</scope>
    <source>
        <strain evidence="4">CGMCC 1.9150</strain>
    </source>
</reference>
<keyword evidence="1" id="KW-0175">Coiled coil</keyword>
<proteinExistence type="predicted"/>
<dbReference type="Pfam" id="PF03992">
    <property type="entry name" value="ABM"/>
    <property type="match status" value="1"/>
</dbReference>
<evidence type="ECO:0000313" key="4">
    <source>
        <dbReference type="Proteomes" id="UP000198807"/>
    </source>
</evidence>
<feature type="coiled-coil region" evidence="1">
    <location>
        <begin position="111"/>
        <end position="181"/>
    </location>
</feature>
<dbReference type="InterPro" id="IPR050404">
    <property type="entry name" value="Heme-degrading_MO"/>
</dbReference>
<dbReference type="PANTHER" id="PTHR34474">
    <property type="entry name" value="SIGNAL TRANSDUCTION PROTEIN TRAP"/>
    <property type="match status" value="1"/>
</dbReference>
<dbReference type="Proteomes" id="UP000198807">
    <property type="component" value="Unassembled WGS sequence"/>
</dbReference>
<dbReference type="GO" id="GO:0004497">
    <property type="term" value="F:monooxygenase activity"/>
    <property type="evidence" value="ECO:0007669"/>
    <property type="project" value="UniProtKB-KW"/>
</dbReference>
<dbReference type="SUPFAM" id="SSF54909">
    <property type="entry name" value="Dimeric alpha+beta barrel"/>
    <property type="match status" value="1"/>
</dbReference>
<protein>
    <submittedName>
        <fullName evidence="3">Heme-degrading monooxygenase HmoA</fullName>
    </submittedName>
</protein>
<dbReference type="EMBL" id="FOBC01000011">
    <property type="protein sequence ID" value="SEL49651.1"/>
    <property type="molecule type" value="Genomic_DNA"/>
</dbReference>
<gene>
    <name evidence="3" type="ORF">SAMN04488129_11113</name>
</gene>
<evidence type="ECO:0000313" key="3">
    <source>
        <dbReference type="EMBL" id="SEL49651.1"/>
    </source>
</evidence>
<evidence type="ECO:0000259" key="2">
    <source>
        <dbReference type="PROSITE" id="PS51725"/>
    </source>
</evidence>
<feature type="domain" description="ABM" evidence="2">
    <location>
        <begin position="2"/>
        <end position="98"/>
    </location>
</feature>
<dbReference type="AlphaFoldDB" id="A0A1H7QNS0"/>
<dbReference type="STRING" id="650850.SAMN04488129_11113"/>
<dbReference type="InterPro" id="IPR007138">
    <property type="entry name" value="ABM_dom"/>
</dbReference>
<evidence type="ECO:0000256" key="1">
    <source>
        <dbReference type="SAM" id="Coils"/>
    </source>
</evidence>